<protein>
    <submittedName>
        <fullName evidence="3">Uncharacterized protein</fullName>
    </submittedName>
</protein>
<dbReference type="Proteomes" id="UP001382904">
    <property type="component" value="Unassembled WGS sequence"/>
</dbReference>
<keyword evidence="2" id="KW-0472">Membrane</keyword>
<evidence type="ECO:0000313" key="3">
    <source>
        <dbReference type="EMBL" id="MEJ8642365.1"/>
    </source>
</evidence>
<feature type="region of interest" description="Disordered" evidence="1">
    <location>
        <begin position="101"/>
        <end position="158"/>
    </location>
</feature>
<feature type="compositionally biased region" description="Low complexity" evidence="1">
    <location>
        <begin position="112"/>
        <end position="141"/>
    </location>
</feature>
<feature type="compositionally biased region" description="Low complexity" evidence="1">
    <location>
        <begin position="1"/>
        <end position="17"/>
    </location>
</feature>
<proteinExistence type="predicted"/>
<feature type="compositionally biased region" description="Low complexity" evidence="1">
    <location>
        <begin position="227"/>
        <end position="260"/>
    </location>
</feature>
<evidence type="ECO:0000256" key="2">
    <source>
        <dbReference type="SAM" id="Phobius"/>
    </source>
</evidence>
<name>A0ABU8U3W9_9ACTN</name>
<feature type="compositionally biased region" description="Gly residues" evidence="1">
    <location>
        <begin position="102"/>
        <end position="111"/>
    </location>
</feature>
<feature type="compositionally biased region" description="Pro residues" evidence="1">
    <location>
        <begin position="49"/>
        <end position="64"/>
    </location>
</feature>
<feature type="transmembrane region" description="Helical" evidence="2">
    <location>
        <begin position="74"/>
        <end position="96"/>
    </location>
</feature>
<feature type="region of interest" description="Disordered" evidence="1">
    <location>
        <begin position="1"/>
        <end position="71"/>
    </location>
</feature>
<gene>
    <name evidence="3" type="ORF">WKI68_14905</name>
</gene>
<comment type="caution">
    <text evidence="3">The sequence shown here is derived from an EMBL/GenBank/DDBJ whole genome shotgun (WGS) entry which is preliminary data.</text>
</comment>
<keyword evidence="4" id="KW-1185">Reference proteome</keyword>
<keyword evidence="2" id="KW-1133">Transmembrane helix</keyword>
<accession>A0ABU8U3W9</accession>
<keyword evidence="2" id="KW-0812">Transmembrane</keyword>
<dbReference type="EMBL" id="JBBKAM010000002">
    <property type="protein sequence ID" value="MEJ8642365.1"/>
    <property type="molecule type" value="Genomic_DNA"/>
</dbReference>
<feature type="region of interest" description="Disordered" evidence="1">
    <location>
        <begin position="220"/>
        <end position="260"/>
    </location>
</feature>
<organism evidence="3 4">
    <name type="scientific">Streptomyces caledonius</name>
    <dbReference type="NCBI Taxonomy" id="3134107"/>
    <lineage>
        <taxon>Bacteria</taxon>
        <taxon>Bacillati</taxon>
        <taxon>Actinomycetota</taxon>
        <taxon>Actinomycetes</taxon>
        <taxon>Kitasatosporales</taxon>
        <taxon>Streptomycetaceae</taxon>
        <taxon>Streptomyces</taxon>
    </lineage>
</organism>
<sequence>MSQPPAAYVPTAAATAPDPGPDPATVPTQAPLPESVPAGYGPTYHLNPAPAPAPAPAPVPAPEPPRPKKRRTGLVLGSAAAVLVLAALAVAGVQLLKDKDPGGGQASGAGGPAASASGGQPSGATPTPTSTPTPGTSAGGTDLVEPTASASKPANGTAPDVNAADLTVMNPVNGLGEFAVGAAKINTKQYGAAFIADLGCNGDAIAEFDLNREWKYLDFTAGSTTVPPTRRAGSASRSTASRPPSPNSSHSASRSPRGWR</sequence>
<evidence type="ECO:0000256" key="1">
    <source>
        <dbReference type="SAM" id="MobiDB-lite"/>
    </source>
</evidence>
<reference evidence="3 4" key="1">
    <citation type="submission" date="2024-03" db="EMBL/GenBank/DDBJ databases">
        <title>Novel Streptomyces species of biotechnological and ecological value are a feature of Machair soil.</title>
        <authorList>
            <person name="Prole J.R."/>
            <person name="Goodfellow M."/>
            <person name="Allenby N."/>
            <person name="Ward A.C."/>
        </authorList>
    </citation>
    <scope>NUCLEOTIDE SEQUENCE [LARGE SCALE GENOMIC DNA]</scope>
    <source>
        <strain evidence="3 4">MS1.HAVA.3</strain>
    </source>
</reference>
<evidence type="ECO:0000313" key="4">
    <source>
        <dbReference type="Proteomes" id="UP001382904"/>
    </source>
</evidence>